<evidence type="ECO:0000256" key="12">
    <source>
        <dbReference type="PIRSR" id="PIRSR001492-2"/>
    </source>
</evidence>
<dbReference type="GO" id="GO:0006007">
    <property type="term" value="P:glucose catabolic process"/>
    <property type="evidence" value="ECO:0007669"/>
    <property type="project" value="InterPro"/>
</dbReference>
<keyword evidence="17" id="KW-1185">Reference proteome</keyword>
<feature type="binding site" evidence="10 13">
    <location>
        <position position="404"/>
    </location>
    <ligand>
        <name>Mn(2+)</name>
        <dbReference type="ChEBI" id="CHEBI:29035"/>
        <label>1</label>
    </ligand>
</feature>
<dbReference type="Gene3D" id="3.40.1450.10">
    <property type="entry name" value="BPG-independent phosphoglycerate mutase, domain B"/>
    <property type="match status" value="1"/>
</dbReference>
<organism evidence="16 17">
    <name type="scientific">Leeia aquatica</name>
    <dbReference type="NCBI Taxonomy" id="2725557"/>
    <lineage>
        <taxon>Bacteria</taxon>
        <taxon>Pseudomonadati</taxon>
        <taxon>Pseudomonadota</taxon>
        <taxon>Betaproteobacteria</taxon>
        <taxon>Neisseriales</taxon>
        <taxon>Leeiaceae</taxon>
        <taxon>Leeia</taxon>
    </lineage>
</organism>
<dbReference type="InterPro" id="IPR011258">
    <property type="entry name" value="BPG-indep_PGM_N"/>
</dbReference>
<evidence type="ECO:0000256" key="5">
    <source>
        <dbReference type="ARBA" id="ARBA00022723"/>
    </source>
</evidence>
<dbReference type="GO" id="GO:0030145">
    <property type="term" value="F:manganese ion binding"/>
    <property type="evidence" value="ECO:0007669"/>
    <property type="project" value="UniProtKB-UniRule"/>
</dbReference>
<feature type="binding site" evidence="10 12">
    <location>
        <position position="337"/>
    </location>
    <ligand>
        <name>substrate</name>
    </ligand>
</feature>
<feature type="domain" description="BPG-independent PGAM N-terminal" evidence="15">
    <location>
        <begin position="83"/>
        <end position="300"/>
    </location>
</feature>
<evidence type="ECO:0000256" key="10">
    <source>
        <dbReference type="HAMAP-Rule" id="MF_01038"/>
    </source>
</evidence>
<dbReference type="GO" id="GO:0005829">
    <property type="term" value="C:cytosol"/>
    <property type="evidence" value="ECO:0007669"/>
    <property type="project" value="TreeGrafter"/>
</dbReference>
<dbReference type="PANTHER" id="PTHR31637">
    <property type="entry name" value="2,3-BISPHOSPHOGLYCERATE-INDEPENDENT PHOSPHOGLYCERATE MUTASE"/>
    <property type="match status" value="1"/>
</dbReference>
<feature type="binding site" evidence="10 12">
    <location>
        <begin position="154"/>
        <end position="155"/>
    </location>
    <ligand>
        <name>substrate</name>
    </ligand>
</feature>
<reference evidence="16 17" key="1">
    <citation type="submission" date="2020-04" db="EMBL/GenBank/DDBJ databases">
        <title>Draft genome of Leeia sp. IMCC25680.</title>
        <authorList>
            <person name="Song J."/>
            <person name="Cho J.-C."/>
        </authorList>
    </citation>
    <scope>NUCLEOTIDE SEQUENCE [LARGE SCALE GENOMIC DNA]</scope>
    <source>
        <strain evidence="16 17">IMCC25680</strain>
    </source>
</reference>
<sequence length="514" mass="55979">MSALTPVALLILDGFGYRTEGEDNAILHANKPHWDRLWAQYPHSTLDASEHAVGLPNGQFGNSEVGHLNIGAGRIVRQDITRIDVDIEAGTLGQNPALAEAIQLAARQQSTLHLMGLASDGGVHSHEAHLFALIDAAHQAGVNRIAIHAFLDGRDTPPRSAETYLARLEDACSRTAGHARIASVVGRYYAMDRDQRWDRVEAAYRMLTEGVAPFEASNAQAALAAAYARNENDEFVQATVIRDGNGKASVMRDGDVVIFANFRADRARQLTMALHWPDFNGFARKVWPQLARYTSMTRYGEAFSNPCAYPPVRLSNTLGEYLSSLGLRQLRIAETEKYPHVTYFFSGGEETPFAGEDRVLVPSPKVATYDLQPEMSAPEVTARIEEAIASGQYHAIIVNYANGDMVGHTGNFAAAVKAVEALDDCVARVVAAMQQAGGEVLITADHGNCEDMFDEASHQQHTQHTLNKVPLLYIGRPAEVREGGALQDIAPTLLHMMGVAVPAEMTGKSLLTWC</sequence>
<evidence type="ECO:0000259" key="14">
    <source>
        <dbReference type="Pfam" id="PF01676"/>
    </source>
</evidence>
<evidence type="ECO:0000256" key="11">
    <source>
        <dbReference type="PIRSR" id="PIRSR001492-1"/>
    </source>
</evidence>
<comment type="catalytic activity">
    <reaction evidence="1 10">
        <text>(2R)-2-phosphoglycerate = (2R)-3-phosphoglycerate</text>
        <dbReference type="Rhea" id="RHEA:15901"/>
        <dbReference type="ChEBI" id="CHEBI:58272"/>
        <dbReference type="ChEBI" id="CHEBI:58289"/>
        <dbReference type="EC" id="5.4.2.12"/>
    </reaction>
</comment>
<feature type="binding site" evidence="10 12">
    <location>
        <position position="124"/>
    </location>
    <ligand>
        <name>substrate</name>
    </ligand>
</feature>
<gene>
    <name evidence="10" type="primary">gpmI</name>
    <name evidence="16" type="ORF">HF682_07440</name>
</gene>
<feature type="active site" description="Phosphoserine intermediate" evidence="10 11">
    <location>
        <position position="63"/>
    </location>
</feature>
<keyword evidence="8 10" id="KW-0413">Isomerase</keyword>
<evidence type="ECO:0000256" key="13">
    <source>
        <dbReference type="PIRSR" id="PIRSR001492-3"/>
    </source>
</evidence>
<evidence type="ECO:0000256" key="4">
    <source>
        <dbReference type="ARBA" id="ARBA00012026"/>
    </source>
</evidence>
<evidence type="ECO:0000256" key="2">
    <source>
        <dbReference type="ARBA" id="ARBA00004798"/>
    </source>
</evidence>
<name>A0A847SCB9_9NEIS</name>
<dbReference type="GO" id="GO:0006096">
    <property type="term" value="P:glycolytic process"/>
    <property type="evidence" value="ECO:0007669"/>
    <property type="project" value="UniProtKB-UniRule"/>
</dbReference>
<dbReference type="AlphaFoldDB" id="A0A847SCB9"/>
<keyword evidence="7 10" id="KW-0464">Manganese</keyword>
<evidence type="ECO:0000313" key="16">
    <source>
        <dbReference type="EMBL" id="NLR74989.1"/>
    </source>
</evidence>
<evidence type="ECO:0000256" key="3">
    <source>
        <dbReference type="ARBA" id="ARBA00008819"/>
    </source>
</evidence>
<evidence type="ECO:0000256" key="1">
    <source>
        <dbReference type="ARBA" id="ARBA00000370"/>
    </source>
</evidence>
<comment type="subunit">
    <text evidence="10">Monomer.</text>
</comment>
<keyword evidence="6 10" id="KW-0324">Glycolysis</keyword>
<dbReference type="InterPro" id="IPR005995">
    <property type="entry name" value="Pgm_bpd_ind"/>
</dbReference>
<dbReference type="PANTHER" id="PTHR31637:SF0">
    <property type="entry name" value="2,3-BISPHOSPHOGLYCERATE-INDEPENDENT PHOSPHOGLYCERATE MUTASE"/>
    <property type="match status" value="1"/>
</dbReference>
<dbReference type="GO" id="GO:0004619">
    <property type="term" value="F:phosphoglycerate mutase activity"/>
    <property type="evidence" value="ECO:0007669"/>
    <property type="project" value="UniProtKB-UniRule"/>
</dbReference>
<proteinExistence type="inferred from homology"/>
<dbReference type="EC" id="5.4.2.12" evidence="4 10"/>
<dbReference type="InterPro" id="IPR006124">
    <property type="entry name" value="Metalloenzyme"/>
</dbReference>
<dbReference type="CDD" id="cd16010">
    <property type="entry name" value="iPGM"/>
    <property type="match status" value="1"/>
</dbReference>
<evidence type="ECO:0000256" key="7">
    <source>
        <dbReference type="ARBA" id="ARBA00023211"/>
    </source>
</evidence>
<dbReference type="HAMAP" id="MF_01038">
    <property type="entry name" value="GpmI"/>
    <property type="match status" value="1"/>
</dbReference>
<dbReference type="Pfam" id="PF01676">
    <property type="entry name" value="Metalloenzyme"/>
    <property type="match status" value="1"/>
</dbReference>
<evidence type="ECO:0000259" key="15">
    <source>
        <dbReference type="Pfam" id="PF06415"/>
    </source>
</evidence>
<accession>A0A847SCB9</accession>
<feature type="binding site" evidence="10 13">
    <location>
        <position position="408"/>
    </location>
    <ligand>
        <name>Mn(2+)</name>
        <dbReference type="ChEBI" id="CHEBI:29035"/>
        <label>1</label>
    </ligand>
</feature>
<evidence type="ECO:0000256" key="6">
    <source>
        <dbReference type="ARBA" id="ARBA00023152"/>
    </source>
</evidence>
<dbReference type="Gene3D" id="3.40.720.10">
    <property type="entry name" value="Alkaline Phosphatase, subunit A"/>
    <property type="match status" value="1"/>
</dbReference>
<feature type="domain" description="Metalloenzyme" evidence="14">
    <location>
        <begin position="6"/>
        <end position="499"/>
    </location>
</feature>
<feature type="binding site" evidence="10 12">
    <location>
        <position position="187"/>
    </location>
    <ligand>
        <name>substrate</name>
    </ligand>
</feature>
<feature type="binding site" evidence="10 13">
    <location>
        <position position="446"/>
    </location>
    <ligand>
        <name>Mn(2+)</name>
        <dbReference type="ChEBI" id="CHEBI:29035"/>
        <label>2</label>
    </ligand>
</feature>
<dbReference type="UniPathway" id="UPA00109">
    <property type="reaction ID" value="UER00186"/>
</dbReference>
<comment type="function">
    <text evidence="10">Catalyzes the interconversion of 2-phosphoglycerate and 3-phosphoglycerate.</text>
</comment>
<dbReference type="EMBL" id="JABAIM010000001">
    <property type="protein sequence ID" value="NLR74989.1"/>
    <property type="molecule type" value="Genomic_DNA"/>
</dbReference>
<feature type="binding site" evidence="10 13">
    <location>
        <position position="63"/>
    </location>
    <ligand>
        <name>Mn(2+)</name>
        <dbReference type="ChEBI" id="CHEBI:29035"/>
        <label>2</label>
    </ligand>
</feature>
<evidence type="ECO:0000256" key="9">
    <source>
        <dbReference type="ARBA" id="ARBA00071648"/>
    </source>
</evidence>
<dbReference type="InterPro" id="IPR036646">
    <property type="entry name" value="PGAM_B_sf"/>
</dbReference>
<comment type="cofactor">
    <cofactor evidence="10">
        <name>Mn(2+)</name>
        <dbReference type="ChEBI" id="CHEBI:29035"/>
    </cofactor>
    <text evidence="10">Binds 2 manganese ions per subunit.</text>
</comment>
<protein>
    <recommendedName>
        <fullName evidence="9 10">2,3-bisphosphoglycerate-independent phosphoglycerate mutase</fullName>
        <shortName evidence="10">BPG-independent PGAM</shortName>
        <shortName evidence="10">Phosphoglyceromutase</shortName>
        <shortName evidence="10">iPGM</shortName>
        <ecNumber evidence="4 10">5.4.2.12</ecNumber>
    </recommendedName>
</protein>
<dbReference type="Pfam" id="PF06415">
    <property type="entry name" value="iPGM_N"/>
    <property type="match status" value="1"/>
</dbReference>
<dbReference type="FunFam" id="3.40.1450.10:FF:000001">
    <property type="entry name" value="2,3-bisphosphoglycerate-independent phosphoglycerate mutase"/>
    <property type="match status" value="1"/>
</dbReference>
<dbReference type="SUPFAM" id="SSF64158">
    <property type="entry name" value="2,3-Bisphosphoglycerate-independent phosphoglycerate mutase, substrate-binding domain"/>
    <property type="match status" value="1"/>
</dbReference>
<dbReference type="PIRSF" id="PIRSF001492">
    <property type="entry name" value="IPGAM"/>
    <property type="match status" value="1"/>
</dbReference>
<dbReference type="SUPFAM" id="SSF53649">
    <property type="entry name" value="Alkaline phosphatase-like"/>
    <property type="match status" value="1"/>
</dbReference>
<comment type="similarity">
    <text evidence="3 10">Belongs to the BPG-independent phosphoglycerate mutase family.</text>
</comment>
<feature type="binding site" evidence="10 13">
    <location>
        <position position="445"/>
    </location>
    <ligand>
        <name>Mn(2+)</name>
        <dbReference type="ChEBI" id="CHEBI:29035"/>
        <label>2</label>
    </ligand>
</feature>
<comment type="pathway">
    <text evidence="2 10">Carbohydrate degradation; glycolysis; pyruvate from D-glyceraldehyde 3-phosphate: step 3/5.</text>
</comment>
<feature type="binding site" evidence="10 13">
    <location>
        <position position="464"/>
    </location>
    <ligand>
        <name>Mn(2+)</name>
        <dbReference type="ChEBI" id="CHEBI:29035"/>
        <label>1</label>
    </ligand>
</feature>
<dbReference type="Proteomes" id="UP000587991">
    <property type="component" value="Unassembled WGS sequence"/>
</dbReference>
<evidence type="ECO:0000256" key="8">
    <source>
        <dbReference type="ARBA" id="ARBA00023235"/>
    </source>
</evidence>
<evidence type="ECO:0000313" key="17">
    <source>
        <dbReference type="Proteomes" id="UP000587991"/>
    </source>
</evidence>
<comment type="caution">
    <text evidence="16">The sequence shown here is derived from an EMBL/GenBank/DDBJ whole genome shotgun (WGS) entry which is preliminary data.</text>
</comment>
<feature type="binding site" evidence="10 13">
    <location>
        <position position="13"/>
    </location>
    <ligand>
        <name>Mn(2+)</name>
        <dbReference type="ChEBI" id="CHEBI:29035"/>
        <label>2</label>
    </ligand>
</feature>
<dbReference type="NCBIfam" id="TIGR01307">
    <property type="entry name" value="pgm_bpd_ind"/>
    <property type="match status" value="1"/>
</dbReference>
<keyword evidence="5 10" id="KW-0479">Metal-binding</keyword>
<feature type="binding site" evidence="10 12">
    <location>
        <position position="193"/>
    </location>
    <ligand>
        <name>substrate</name>
    </ligand>
</feature>
<dbReference type="RefSeq" id="WP_168876556.1">
    <property type="nucleotide sequence ID" value="NZ_JABAIM010000001.1"/>
</dbReference>
<dbReference type="InterPro" id="IPR017850">
    <property type="entry name" value="Alkaline_phosphatase_core_sf"/>
</dbReference>
<feature type="binding site" evidence="10 12">
    <location>
        <begin position="263"/>
        <end position="266"/>
    </location>
    <ligand>
        <name>substrate</name>
    </ligand>
</feature>